<dbReference type="OrthoDB" id="6510151at2759"/>
<feature type="signal peptide" evidence="2">
    <location>
        <begin position="1"/>
        <end position="25"/>
    </location>
</feature>
<sequence>MSHSTKQRPFHPLVRIFLNLLTAKALLSHASQVNPGCSGRFTVEGSTLKLLIQQYVNSSEDAVECSYAFEAPQDSGLLVFANDITAVRDAEIPGCPVTIYDNADGSGQPVMSLCGHYRTQVIPVTTTLAFVVYKPEFYSVPYTLTLDLEVVSSGGKNLRTCGNSELRVVPTVPLKYSVGFRADSNPGRASDFCDLNVSSADNATMTATCILTSEGVCSYKVLSDVAVQESEDTVDLATVGGLATVRLFPASETGVLYLTSPAGFAPLTSLDPVDSHAMRSGKNGTWGSLGEVTEVETTVVETNAGENADSDEEESSNSDSSAPTIWSSITGWINDAWTTTKNTVSSAVSTVTGWIKGLF</sequence>
<dbReference type="SUPFAM" id="SSF49854">
    <property type="entry name" value="Spermadhesin, CUB domain"/>
    <property type="match status" value="1"/>
</dbReference>
<evidence type="ECO:0000256" key="1">
    <source>
        <dbReference type="SAM" id="MobiDB-lite"/>
    </source>
</evidence>
<keyword evidence="4" id="KW-1185">Reference proteome</keyword>
<comment type="caution">
    <text evidence="3">The sequence shown here is derived from an EMBL/GenBank/DDBJ whole genome shotgun (WGS) entry which is preliminary data.</text>
</comment>
<reference evidence="3 4" key="1">
    <citation type="journal article" date="2020" name="Cell">
        <title>Large-Scale Comparative Analyses of Tick Genomes Elucidate Their Genetic Diversity and Vector Capacities.</title>
        <authorList>
            <consortium name="Tick Genome and Microbiome Consortium (TIGMIC)"/>
            <person name="Jia N."/>
            <person name="Wang J."/>
            <person name="Shi W."/>
            <person name="Du L."/>
            <person name="Sun Y."/>
            <person name="Zhan W."/>
            <person name="Jiang J.F."/>
            <person name="Wang Q."/>
            <person name="Zhang B."/>
            <person name="Ji P."/>
            <person name="Bell-Sakyi L."/>
            <person name="Cui X.M."/>
            <person name="Yuan T.T."/>
            <person name="Jiang B.G."/>
            <person name="Yang W.F."/>
            <person name="Lam T.T."/>
            <person name="Chang Q.C."/>
            <person name="Ding S.J."/>
            <person name="Wang X.J."/>
            <person name="Zhu J.G."/>
            <person name="Ruan X.D."/>
            <person name="Zhao L."/>
            <person name="Wei J.T."/>
            <person name="Ye R.Z."/>
            <person name="Que T.C."/>
            <person name="Du C.H."/>
            <person name="Zhou Y.H."/>
            <person name="Cheng J.X."/>
            <person name="Dai P.F."/>
            <person name="Guo W.B."/>
            <person name="Han X.H."/>
            <person name="Huang E.J."/>
            <person name="Li L.F."/>
            <person name="Wei W."/>
            <person name="Gao Y.C."/>
            <person name="Liu J.Z."/>
            <person name="Shao H.Z."/>
            <person name="Wang X."/>
            <person name="Wang C.C."/>
            <person name="Yang T.C."/>
            <person name="Huo Q.B."/>
            <person name="Li W."/>
            <person name="Chen H.Y."/>
            <person name="Chen S.E."/>
            <person name="Zhou L.G."/>
            <person name="Ni X.B."/>
            <person name="Tian J.H."/>
            <person name="Sheng Y."/>
            <person name="Liu T."/>
            <person name="Pan Y.S."/>
            <person name="Xia L.Y."/>
            <person name="Li J."/>
            <person name="Zhao F."/>
            <person name="Cao W.C."/>
        </authorList>
    </citation>
    <scope>NUCLEOTIDE SEQUENCE [LARGE SCALE GENOMIC DNA]</scope>
    <source>
        <strain evidence="3">HaeL-2018</strain>
    </source>
</reference>
<evidence type="ECO:0000313" key="3">
    <source>
        <dbReference type="EMBL" id="KAH9372602.1"/>
    </source>
</evidence>
<dbReference type="OMA" id="SEDTIDC"/>
<name>A0A9J6GB07_HAELO</name>
<dbReference type="InterPro" id="IPR035914">
    <property type="entry name" value="Sperma_CUB_dom_sf"/>
</dbReference>
<evidence type="ECO:0000256" key="2">
    <source>
        <dbReference type="SAM" id="SignalP"/>
    </source>
</evidence>
<dbReference type="AlphaFoldDB" id="A0A9J6GB07"/>
<dbReference type="VEuPathDB" id="VectorBase:HLOH_042679"/>
<protein>
    <recommendedName>
        <fullName evidence="5">CUB domain-containing protein</fullName>
    </recommendedName>
</protein>
<keyword evidence="2" id="KW-0732">Signal</keyword>
<organism evidence="3 4">
    <name type="scientific">Haemaphysalis longicornis</name>
    <name type="common">Bush tick</name>
    <dbReference type="NCBI Taxonomy" id="44386"/>
    <lineage>
        <taxon>Eukaryota</taxon>
        <taxon>Metazoa</taxon>
        <taxon>Ecdysozoa</taxon>
        <taxon>Arthropoda</taxon>
        <taxon>Chelicerata</taxon>
        <taxon>Arachnida</taxon>
        <taxon>Acari</taxon>
        <taxon>Parasitiformes</taxon>
        <taxon>Ixodida</taxon>
        <taxon>Ixodoidea</taxon>
        <taxon>Ixodidae</taxon>
        <taxon>Haemaphysalinae</taxon>
        <taxon>Haemaphysalis</taxon>
    </lineage>
</organism>
<evidence type="ECO:0000313" key="4">
    <source>
        <dbReference type="Proteomes" id="UP000821853"/>
    </source>
</evidence>
<proteinExistence type="predicted"/>
<feature type="region of interest" description="Disordered" evidence="1">
    <location>
        <begin position="303"/>
        <end position="323"/>
    </location>
</feature>
<accession>A0A9J6GB07</accession>
<gene>
    <name evidence="3" type="ORF">HPB48_019121</name>
</gene>
<dbReference type="Proteomes" id="UP000821853">
    <property type="component" value="Chromosome 4"/>
</dbReference>
<feature type="chain" id="PRO_5039892773" description="CUB domain-containing protein" evidence="2">
    <location>
        <begin position="26"/>
        <end position="359"/>
    </location>
</feature>
<evidence type="ECO:0008006" key="5">
    <source>
        <dbReference type="Google" id="ProtNLM"/>
    </source>
</evidence>
<dbReference type="EMBL" id="JABSTR010000006">
    <property type="protein sequence ID" value="KAH9372602.1"/>
    <property type="molecule type" value="Genomic_DNA"/>
</dbReference>